<evidence type="ECO:0000313" key="1">
    <source>
        <dbReference type="EMBL" id="QCD93423.1"/>
    </source>
</evidence>
<protein>
    <submittedName>
        <fullName evidence="1">Uncharacterized protein</fullName>
    </submittedName>
</protein>
<organism evidence="1 2">
    <name type="scientific">Vigna unguiculata</name>
    <name type="common">Cowpea</name>
    <dbReference type="NCBI Taxonomy" id="3917"/>
    <lineage>
        <taxon>Eukaryota</taxon>
        <taxon>Viridiplantae</taxon>
        <taxon>Streptophyta</taxon>
        <taxon>Embryophyta</taxon>
        <taxon>Tracheophyta</taxon>
        <taxon>Spermatophyta</taxon>
        <taxon>Magnoliopsida</taxon>
        <taxon>eudicotyledons</taxon>
        <taxon>Gunneridae</taxon>
        <taxon>Pentapetalae</taxon>
        <taxon>rosids</taxon>
        <taxon>fabids</taxon>
        <taxon>Fabales</taxon>
        <taxon>Fabaceae</taxon>
        <taxon>Papilionoideae</taxon>
        <taxon>50 kb inversion clade</taxon>
        <taxon>NPAAA clade</taxon>
        <taxon>indigoferoid/millettioid clade</taxon>
        <taxon>Phaseoleae</taxon>
        <taxon>Vigna</taxon>
    </lineage>
</organism>
<evidence type="ECO:0000313" key="2">
    <source>
        <dbReference type="Proteomes" id="UP000501690"/>
    </source>
</evidence>
<proteinExistence type="predicted"/>
<dbReference type="Proteomes" id="UP000501690">
    <property type="component" value="Linkage Group LG5"/>
</dbReference>
<dbReference type="EMBL" id="CP039349">
    <property type="protein sequence ID" value="QCD93423.1"/>
    <property type="molecule type" value="Genomic_DNA"/>
</dbReference>
<dbReference type="AlphaFoldDB" id="A0A4D6LY56"/>
<name>A0A4D6LY56_VIGUN</name>
<sequence>MYLILKMSSARALRNSPPSLSKAPSTVALEPPGEICFQTAWQDTSIARRQVPLMPLTYKYRLAL</sequence>
<gene>
    <name evidence="1" type="ORF">DEO72_LG5g1498</name>
</gene>
<accession>A0A4D6LY56</accession>
<keyword evidence="2" id="KW-1185">Reference proteome</keyword>
<reference evidence="1 2" key="1">
    <citation type="submission" date="2019-04" db="EMBL/GenBank/DDBJ databases">
        <title>An improved genome assembly and genetic linkage map for asparagus bean, Vigna unguiculata ssp. sesquipedialis.</title>
        <authorList>
            <person name="Xia Q."/>
            <person name="Zhang R."/>
            <person name="Dong Y."/>
        </authorList>
    </citation>
    <scope>NUCLEOTIDE SEQUENCE [LARGE SCALE GENOMIC DNA]</scope>
    <source>
        <tissue evidence="1">Leaf</tissue>
    </source>
</reference>